<keyword evidence="10" id="KW-1185">Reference proteome</keyword>
<dbReference type="Gene3D" id="3.40.50.12580">
    <property type="match status" value="1"/>
</dbReference>
<dbReference type="Gene3D" id="3.90.550.10">
    <property type="entry name" value="Spore Coat Polysaccharide Biosynthesis Protein SpsA, Chain A"/>
    <property type="match status" value="1"/>
</dbReference>
<gene>
    <name evidence="9" type="ORF">E1298_06045</name>
</gene>
<dbReference type="OrthoDB" id="3183633at2"/>
<keyword evidence="4 9" id="KW-0808">Transferase</keyword>
<dbReference type="Gene3D" id="3.40.50.11820">
    <property type="match status" value="1"/>
</dbReference>
<name>A0A4R5C9Z8_9ACTN</name>
<feature type="domain" description="Glycosyltransferase 2-like" evidence="8">
    <location>
        <begin position="48"/>
        <end position="208"/>
    </location>
</feature>
<keyword evidence="3" id="KW-1003">Cell membrane</keyword>
<evidence type="ECO:0000256" key="2">
    <source>
        <dbReference type="ARBA" id="ARBA00010488"/>
    </source>
</evidence>
<dbReference type="InterPro" id="IPR043148">
    <property type="entry name" value="TagF_C"/>
</dbReference>
<comment type="similarity">
    <text evidence="2">Belongs to the CDP-glycerol glycerophosphotransferase family.</text>
</comment>
<evidence type="ECO:0000256" key="4">
    <source>
        <dbReference type="ARBA" id="ARBA00022679"/>
    </source>
</evidence>
<evidence type="ECO:0000259" key="8">
    <source>
        <dbReference type="Pfam" id="PF00535"/>
    </source>
</evidence>
<dbReference type="GO" id="GO:0047355">
    <property type="term" value="F:CDP-glycerol glycerophosphotransferase activity"/>
    <property type="evidence" value="ECO:0007669"/>
    <property type="project" value="InterPro"/>
</dbReference>
<dbReference type="SUPFAM" id="SSF53756">
    <property type="entry name" value="UDP-Glycosyltransferase/glycogen phosphorylase"/>
    <property type="match status" value="1"/>
</dbReference>
<dbReference type="Pfam" id="PF00535">
    <property type="entry name" value="Glycos_transf_2"/>
    <property type="match status" value="1"/>
</dbReference>
<evidence type="ECO:0000256" key="1">
    <source>
        <dbReference type="ARBA" id="ARBA00004202"/>
    </source>
</evidence>
<evidence type="ECO:0000256" key="3">
    <source>
        <dbReference type="ARBA" id="ARBA00022475"/>
    </source>
</evidence>
<evidence type="ECO:0000256" key="7">
    <source>
        <dbReference type="SAM" id="MobiDB-lite"/>
    </source>
</evidence>
<dbReference type="InterPro" id="IPR043149">
    <property type="entry name" value="TagF_N"/>
</dbReference>
<dbReference type="InterPro" id="IPR029044">
    <property type="entry name" value="Nucleotide-diphossugar_trans"/>
</dbReference>
<proteinExistence type="inferred from homology"/>
<dbReference type="InterPro" id="IPR001173">
    <property type="entry name" value="Glyco_trans_2-like"/>
</dbReference>
<feature type="region of interest" description="Disordered" evidence="7">
    <location>
        <begin position="685"/>
        <end position="705"/>
    </location>
</feature>
<dbReference type="EMBL" id="SMKU01000015">
    <property type="protein sequence ID" value="TDD95000.1"/>
    <property type="molecule type" value="Genomic_DNA"/>
</dbReference>
<evidence type="ECO:0000313" key="10">
    <source>
        <dbReference type="Proteomes" id="UP000294513"/>
    </source>
</evidence>
<evidence type="ECO:0000256" key="6">
    <source>
        <dbReference type="ARBA" id="ARBA00023136"/>
    </source>
</evidence>
<sequence>MTARQSRCAFMWSRIVTMLCVARFPLDRSRFGGTPRNRPGGRMSPKLSVVVPFHNTEEYLRECLESLAGQSFRDLEVIMVDDGSTDNGAVIAKELCERDRRFRLLTRGNGGPGPARNAGVSQATGEYLAFADADDRVDREAYTRLVASLERTGSDIACGNVERFDADRTWQSALHEGVFTEVRSRTHVSSYSLLIRDRTPWNKVYRRTFWQRAGLEFPEGFYEDPPVTARAHALAGSVDVLIDTVYYWRKRPGSITEDRYAWDNLSQRMRSARTVRDGLADYAPQLLAAYDEHVLVDIELRVLLEALPRTDDQNRPELLAMGAELADAISGRVVKRLPALQRLQLHLLCRRMLPELLEVLRFIQLGLPAQTPRVRRGLRSRWYAEYPFFEDDEKAVPSHVYDVTDELTPVAAIDRAVWVDGRLRIEGHAYIRHLDSSTEDGSRIRLWLLASNRRGLMRIPIQRVRRPDVTARSRQPVVSYDWSGFVAEIDPSTLRIFGRWRDVDWIPCVEIINRGVRRRRTFGNPILTNRQWPEERECATGVLVQGVAGKRRFVLQVRRTSAVITGCHLEGDELWLDGWSRAPLDPEPRITATPRVGRATVVGPIEPADHPATQAGGAPLTMGREPSAEAHRNAVAGGPNSTPPAPDSDAPTNAGRAAAVDAASAAAALPGSGAAVNMGREPTANANRDAVAGGSKAAPPAPGGDALANIGRDAAAEAARAAAWLAGSGAAVNTGGGLAANADRDAVAGGSRAAAPAPSGGAAGNVGREAAANAGRDALAGAAEGASMASGGGLLANAGWKAVAGGAVIPGGDAPLNTGRAAATNAGRDVGAGAGSPAGTSTDREAVTGAGRGVPANSVPHVIVGVAMSAVKGAEEFRATLPLAGLARRQGDWEISLPGGVRPHLADEAAGVSFSFPGGELEIARTRRSTLRIVVRGRTLVVDRVTWSSEGALCLSGVCPDPASRPAALVLRRRRSCEEHTVPLRWDGDQFTASFSPARMPVLGMSRPLVAGRWDVLAPLGAQESPVAVRRHSLRDMPEPYEAGLHRVTVSVRKTDQLQLKIETALDDDERGAYAQSRLRSGHYRRHLNLPVRDLAVFDAYKGRQYSCNPRGIYDELRRRGTDLDCVWVTENGQFGRPAGARTVLAGTREHYEALARARYVFGNWSQQQWFTKRDDQTYVQCWHGTPLKKLGYDVKEMPYKRTEGMNWMEHDVPQWDVLLSQNAFSVPLFRRAFAYGGEILESGYPRNDILNSPHREEIAEAVRRRLGIPRGKKIVLYAPTWRDDFHFAIGKRAFRLELDVDRFRTALGRDHMLLLRTHYLVTDRPKWRPGDCVLDVSVYPDISELFLISDVLVTDYSSAMFDFAVTGRPMLFYTYDLERYRDHVRGFYFDFEAEAPGPLLSTSPEVIEALREPAALDTGFRAARAAFAARYCPHDDGLAASRVLDRVLQDVPTAH</sequence>
<dbReference type="InterPro" id="IPR051612">
    <property type="entry name" value="Teichoic_Acid_Biosynth"/>
</dbReference>
<evidence type="ECO:0000313" key="9">
    <source>
        <dbReference type="EMBL" id="TDD95000.1"/>
    </source>
</evidence>
<dbReference type="GO" id="GO:0005886">
    <property type="term" value="C:plasma membrane"/>
    <property type="evidence" value="ECO:0007669"/>
    <property type="project" value="UniProtKB-SubCell"/>
</dbReference>
<dbReference type="Proteomes" id="UP000294513">
    <property type="component" value="Unassembled WGS sequence"/>
</dbReference>
<feature type="region of interest" description="Disordered" evidence="7">
    <location>
        <begin position="827"/>
        <end position="853"/>
    </location>
</feature>
<dbReference type="PANTHER" id="PTHR37316">
    <property type="entry name" value="TEICHOIC ACID GLYCEROL-PHOSPHATE PRIMASE"/>
    <property type="match status" value="1"/>
</dbReference>
<dbReference type="PANTHER" id="PTHR37316:SF3">
    <property type="entry name" value="TEICHOIC ACID GLYCEROL-PHOSPHATE TRANSFERASE"/>
    <property type="match status" value="1"/>
</dbReference>
<comment type="caution">
    <text evidence="9">The sequence shown here is derived from an EMBL/GenBank/DDBJ whole genome shotgun (WGS) entry which is preliminary data.</text>
</comment>
<comment type="subcellular location">
    <subcellularLocation>
        <location evidence="1">Cell membrane</location>
        <topology evidence="1">Peripheral membrane protein</topology>
    </subcellularLocation>
</comment>
<dbReference type="CDD" id="cd00761">
    <property type="entry name" value="Glyco_tranf_GTA_type"/>
    <property type="match status" value="1"/>
</dbReference>
<keyword evidence="6" id="KW-0472">Membrane</keyword>
<dbReference type="GO" id="GO:0019350">
    <property type="term" value="P:teichoic acid biosynthetic process"/>
    <property type="evidence" value="ECO:0007669"/>
    <property type="project" value="UniProtKB-KW"/>
</dbReference>
<reference evidence="9 10" key="1">
    <citation type="submission" date="2019-03" db="EMBL/GenBank/DDBJ databases">
        <title>Draft genome sequences of novel Actinobacteria.</title>
        <authorList>
            <person name="Sahin N."/>
            <person name="Ay H."/>
            <person name="Saygin H."/>
        </authorList>
    </citation>
    <scope>NUCLEOTIDE SEQUENCE [LARGE SCALE GENOMIC DNA]</scope>
    <source>
        <strain evidence="9 10">H3C3</strain>
    </source>
</reference>
<feature type="compositionally biased region" description="Low complexity" evidence="7">
    <location>
        <begin position="690"/>
        <end position="705"/>
    </location>
</feature>
<protein>
    <submittedName>
        <fullName evidence="9">Glycosyltransferase</fullName>
    </submittedName>
</protein>
<dbReference type="Pfam" id="PF04464">
    <property type="entry name" value="Glyphos_transf"/>
    <property type="match status" value="1"/>
</dbReference>
<organism evidence="9 10">
    <name type="scientific">Actinomadura rubrisoli</name>
    <dbReference type="NCBI Taxonomy" id="2530368"/>
    <lineage>
        <taxon>Bacteria</taxon>
        <taxon>Bacillati</taxon>
        <taxon>Actinomycetota</taxon>
        <taxon>Actinomycetes</taxon>
        <taxon>Streptosporangiales</taxon>
        <taxon>Thermomonosporaceae</taxon>
        <taxon>Actinomadura</taxon>
    </lineage>
</organism>
<evidence type="ECO:0000256" key="5">
    <source>
        <dbReference type="ARBA" id="ARBA00022944"/>
    </source>
</evidence>
<feature type="region of interest" description="Disordered" evidence="7">
    <location>
        <begin position="603"/>
        <end position="655"/>
    </location>
</feature>
<keyword evidence="5" id="KW-0777">Teichoic acid biosynthesis</keyword>
<dbReference type="SUPFAM" id="SSF53448">
    <property type="entry name" value="Nucleotide-diphospho-sugar transferases"/>
    <property type="match status" value="1"/>
</dbReference>
<dbReference type="InterPro" id="IPR007554">
    <property type="entry name" value="Glycerophosphate_synth"/>
</dbReference>
<accession>A0A4R5C9Z8</accession>